<evidence type="ECO:0000313" key="2">
    <source>
        <dbReference type="Proteomes" id="UP000683000"/>
    </source>
</evidence>
<dbReference type="EMBL" id="JAGFBS010000001">
    <property type="protein sequence ID" value="KAG6381935.1"/>
    <property type="molecule type" value="Genomic_DNA"/>
</dbReference>
<accession>A0A8I3AGT8</accession>
<dbReference type="Proteomes" id="UP000683000">
    <property type="component" value="Unassembled WGS sequence"/>
</dbReference>
<name>A0A8I3AGT8_9AGAM</name>
<evidence type="ECO:0000313" key="1">
    <source>
        <dbReference type="EMBL" id="KAG6381935.1"/>
    </source>
</evidence>
<protein>
    <submittedName>
        <fullName evidence="1">Uncharacterized protein</fullName>
    </submittedName>
</protein>
<dbReference type="AlphaFoldDB" id="A0A8I3AGT8"/>
<keyword evidence="2" id="KW-1185">Reference proteome</keyword>
<gene>
    <name evidence="1" type="ORF">JVT61DRAFT_559</name>
</gene>
<reference evidence="1" key="1">
    <citation type="submission" date="2021-03" db="EMBL/GenBank/DDBJ databases">
        <title>Evolutionary innovations through gain and loss of genes in the ectomycorrhizal Boletales.</title>
        <authorList>
            <person name="Wu G."/>
            <person name="Miyauchi S."/>
            <person name="Morin E."/>
            <person name="Yang Z.-L."/>
            <person name="Xu J."/>
            <person name="Martin F.M."/>
        </authorList>
    </citation>
    <scope>NUCLEOTIDE SEQUENCE</scope>
    <source>
        <strain evidence="1">BR01</strain>
    </source>
</reference>
<sequence>MNQMEISPSYCIAEAKNKDLVVGVERVQRYARGLKRAQPWVHETVIRQEERMVFFPLRVYRHTCLGILFTFSSSDDKRRLALKMSWQDLERGSDDDAVMKKLGNKFHPNATVLLKYGVSPW</sequence>
<organism evidence="1 2">
    <name type="scientific">Boletus reticuloceps</name>
    <dbReference type="NCBI Taxonomy" id="495285"/>
    <lineage>
        <taxon>Eukaryota</taxon>
        <taxon>Fungi</taxon>
        <taxon>Dikarya</taxon>
        <taxon>Basidiomycota</taxon>
        <taxon>Agaricomycotina</taxon>
        <taxon>Agaricomycetes</taxon>
        <taxon>Agaricomycetidae</taxon>
        <taxon>Boletales</taxon>
        <taxon>Boletineae</taxon>
        <taxon>Boletaceae</taxon>
        <taxon>Boletoideae</taxon>
        <taxon>Boletus</taxon>
    </lineage>
</organism>
<comment type="caution">
    <text evidence="1">The sequence shown here is derived from an EMBL/GenBank/DDBJ whole genome shotgun (WGS) entry which is preliminary data.</text>
</comment>
<proteinExistence type="predicted"/>